<dbReference type="PROSITE" id="PS50893">
    <property type="entry name" value="ABC_TRANSPORTER_2"/>
    <property type="match status" value="1"/>
</dbReference>
<feature type="region of interest" description="Disordered" evidence="5">
    <location>
        <begin position="1"/>
        <end position="44"/>
    </location>
</feature>
<comment type="similarity">
    <text evidence="1">Belongs to the ABC transporter superfamily.</text>
</comment>
<gene>
    <name evidence="8" type="ORF">IV73_GL000312</name>
</gene>
<feature type="compositionally biased region" description="Low complexity" evidence="5">
    <location>
        <begin position="497"/>
        <end position="515"/>
    </location>
</feature>
<sequence length="527" mass="58739">MSDEQEYEQRPFRSRNSRMHEKPRGRFSFGRSSHNKGHKKPKAVENVTIDQRETSRPVDVKPIDNQYTPKFNMEHSAVKIRAEHVSKRFEMLQTRSDKLKALFNFRQRNQNYFWSLRDVSFEVLEGQTVAIVGLNGSGKSTLLKAVSGFIPITSGSLDVNGAVSEISVNAGLRTNLSGRDNIYLRMYMSGFTKKQVNERIGEIIEFSELGKFIDQPVKSYSSGMRSKLGFSIMIQTDPDIMIIDEALSVGDSTFAAKSFAKIQEFKERGKTIFFVSHSDSQVAQIADKVIWMHYGQLIEFGDTKVVLSKYQRWQRNFAQKPKASRRRYMQNAKRKQAQFDPAVVSDDTPLVNLDLSPKEQRRAFLFGTARSNLDQIHFGVVNWAIVGGLIGLFMAVSLYSIQVASQTRNAAAIENAKILKKRELDKQKRSDQDRKKDAVESSMDSMIAPSVDDAPAYVAPTVPAVTPSVSSSSSQAVVPTPVTPPANDSNNSQPPVDNSNSDSGTNSDGDNMDSGAASPTDGNNLEH</sequence>
<dbReference type="PANTHER" id="PTHR46743:SF2">
    <property type="entry name" value="TEICHOIC ACIDS EXPORT ATP-BINDING PROTEIN TAGH"/>
    <property type="match status" value="1"/>
</dbReference>
<organism evidence="8 9">
    <name type="scientific">Weissella kandleri</name>
    <dbReference type="NCBI Taxonomy" id="1616"/>
    <lineage>
        <taxon>Bacteria</taxon>
        <taxon>Bacillati</taxon>
        <taxon>Bacillota</taxon>
        <taxon>Bacilli</taxon>
        <taxon>Lactobacillales</taxon>
        <taxon>Lactobacillaceae</taxon>
        <taxon>Weissella</taxon>
    </lineage>
</organism>
<keyword evidence="6" id="KW-0812">Transmembrane</keyword>
<evidence type="ECO:0000256" key="3">
    <source>
        <dbReference type="ARBA" id="ARBA00022741"/>
    </source>
</evidence>
<keyword evidence="6" id="KW-1133">Transmembrane helix</keyword>
<evidence type="ECO:0000313" key="8">
    <source>
        <dbReference type="EMBL" id="KRN75813.1"/>
    </source>
</evidence>
<accession>A0A0R2JKJ2</accession>
<dbReference type="GO" id="GO:0140359">
    <property type="term" value="F:ABC-type transporter activity"/>
    <property type="evidence" value="ECO:0007669"/>
    <property type="project" value="InterPro"/>
</dbReference>
<evidence type="ECO:0000256" key="4">
    <source>
        <dbReference type="ARBA" id="ARBA00022840"/>
    </source>
</evidence>
<dbReference type="PROSITE" id="PS00211">
    <property type="entry name" value="ABC_TRANSPORTER_1"/>
    <property type="match status" value="1"/>
</dbReference>
<dbReference type="GO" id="GO:0016020">
    <property type="term" value="C:membrane"/>
    <property type="evidence" value="ECO:0007669"/>
    <property type="project" value="InterPro"/>
</dbReference>
<reference evidence="8 9" key="1">
    <citation type="journal article" date="2015" name="Genome Announc.">
        <title>Expanding the biotechnology potential of lactobacilli through comparative genomics of 213 strains and associated genera.</title>
        <authorList>
            <person name="Sun Z."/>
            <person name="Harris H.M."/>
            <person name="McCann A."/>
            <person name="Guo C."/>
            <person name="Argimon S."/>
            <person name="Zhang W."/>
            <person name="Yang X."/>
            <person name="Jeffery I.B."/>
            <person name="Cooney J.C."/>
            <person name="Kagawa T.F."/>
            <person name="Liu W."/>
            <person name="Song Y."/>
            <person name="Salvetti E."/>
            <person name="Wrobel A."/>
            <person name="Rasinkangas P."/>
            <person name="Parkhill J."/>
            <person name="Rea M.C."/>
            <person name="O'Sullivan O."/>
            <person name="Ritari J."/>
            <person name="Douillard F.P."/>
            <person name="Paul Ross R."/>
            <person name="Yang R."/>
            <person name="Briner A.E."/>
            <person name="Felis G.E."/>
            <person name="de Vos W.M."/>
            <person name="Barrangou R."/>
            <person name="Klaenhammer T.R."/>
            <person name="Caufield P.W."/>
            <person name="Cui Y."/>
            <person name="Zhang H."/>
            <person name="O'Toole P.W."/>
        </authorList>
    </citation>
    <scope>NUCLEOTIDE SEQUENCE [LARGE SCALE GENOMIC DNA]</scope>
    <source>
        <strain evidence="8 9">DSM 20593</strain>
    </source>
</reference>
<dbReference type="STRING" id="1616.IV73_GL000312"/>
<evidence type="ECO:0000256" key="1">
    <source>
        <dbReference type="ARBA" id="ARBA00005417"/>
    </source>
</evidence>
<evidence type="ECO:0000259" key="7">
    <source>
        <dbReference type="PROSITE" id="PS50893"/>
    </source>
</evidence>
<dbReference type="SUPFAM" id="SSF52540">
    <property type="entry name" value="P-loop containing nucleoside triphosphate hydrolases"/>
    <property type="match status" value="1"/>
</dbReference>
<keyword evidence="4" id="KW-0067">ATP-binding</keyword>
<dbReference type="Gene3D" id="3.40.50.300">
    <property type="entry name" value="P-loop containing nucleotide triphosphate hydrolases"/>
    <property type="match status" value="1"/>
</dbReference>
<evidence type="ECO:0000313" key="9">
    <source>
        <dbReference type="Proteomes" id="UP000051655"/>
    </source>
</evidence>
<keyword evidence="6" id="KW-0472">Membrane</keyword>
<dbReference type="PATRIC" id="fig|1616.3.peg.317"/>
<evidence type="ECO:0000256" key="6">
    <source>
        <dbReference type="SAM" id="Phobius"/>
    </source>
</evidence>
<name>A0A0R2JKJ2_9LACO</name>
<comment type="caution">
    <text evidence="8">The sequence shown here is derived from an EMBL/GenBank/DDBJ whole genome shotgun (WGS) entry which is preliminary data.</text>
</comment>
<dbReference type="GO" id="GO:0016887">
    <property type="term" value="F:ATP hydrolysis activity"/>
    <property type="evidence" value="ECO:0007669"/>
    <property type="project" value="InterPro"/>
</dbReference>
<keyword evidence="2" id="KW-0813">Transport</keyword>
<feature type="transmembrane region" description="Helical" evidence="6">
    <location>
        <begin position="380"/>
        <end position="401"/>
    </location>
</feature>
<evidence type="ECO:0000256" key="2">
    <source>
        <dbReference type="ARBA" id="ARBA00022448"/>
    </source>
</evidence>
<dbReference type="Proteomes" id="UP000051655">
    <property type="component" value="Unassembled WGS sequence"/>
</dbReference>
<feature type="compositionally biased region" description="Low complexity" evidence="5">
    <location>
        <begin position="464"/>
        <end position="480"/>
    </location>
</feature>
<feature type="compositionally biased region" description="Polar residues" evidence="5">
    <location>
        <begin position="487"/>
        <end position="496"/>
    </location>
</feature>
<dbReference type="InterPro" id="IPR003593">
    <property type="entry name" value="AAA+_ATPase"/>
</dbReference>
<dbReference type="GO" id="GO:0005524">
    <property type="term" value="F:ATP binding"/>
    <property type="evidence" value="ECO:0007669"/>
    <property type="project" value="UniProtKB-KW"/>
</dbReference>
<feature type="region of interest" description="Disordered" evidence="5">
    <location>
        <begin position="424"/>
        <end position="447"/>
    </location>
</feature>
<keyword evidence="9" id="KW-1185">Reference proteome</keyword>
<dbReference type="InterPro" id="IPR027417">
    <property type="entry name" value="P-loop_NTPase"/>
</dbReference>
<dbReference type="AlphaFoldDB" id="A0A0R2JKJ2"/>
<protein>
    <recommendedName>
        <fullName evidence="7">ABC transporter domain-containing protein</fullName>
    </recommendedName>
</protein>
<dbReference type="CDD" id="cd03220">
    <property type="entry name" value="ABC_KpsT_Wzt"/>
    <property type="match status" value="1"/>
</dbReference>
<dbReference type="InterPro" id="IPR050683">
    <property type="entry name" value="Bact_Polysacc_Export_ATP-bd"/>
</dbReference>
<dbReference type="OrthoDB" id="9778870at2"/>
<dbReference type="SMART" id="SM00382">
    <property type="entry name" value="AAA"/>
    <property type="match status" value="1"/>
</dbReference>
<dbReference type="PANTHER" id="PTHR46743">
    <property type="entry name" value="TEICHOIC ACIDS EXPORT ATP-BINDING PROTEIN TAGH"/>
    <property type="match status" value="1"/>
</dbReference>
<evidence type="ECO:0000256" key="5">
    <source>
        <dbReference type="SAM" id="MobiDB-lite"/>
    </source>
</evidence>
<dbReference type="InterPro" id="IPR003439">
    <property type="entry name" value="ABC_transporter-like_ATP-bd"/>
</dbReference>
<dbReference type="Pfam" id="PF00005">
    <property type="entry name" value="ABC_tran"/>
    <property type="match status" value="1"/>
</dbReference>
<feature type="domain" description="ABC transporter" evidence="7">
    <location>
        <begin position="80"/>
        <end position="319"/>
    </location>
</feature>
<dbReference type="InterPro" id="IPR015860">
    <property type="entry name" value="ABC_transpr_TagH-like"/>
</dbReference>
<dbReference type="EMBL" id="JQBP01000001">
    <property type="protein sequence ID" value="KRN75813.1"/>
    <property type="molecule type" value="Genomic_DNA"/>
</dbReference>
<feature type="compositionally biased region" description="Basic and acidic residues" evidence="5">
    <location>
        <begin position="424"/>
        <end position="439"/>
    </location>
</feature>
<dbReference type="InterPro" id="IPR017871">
    <property type="entry name" value="ABC_transporter-like_CS"/>
</dbReference>
<proteinExistence type="inferred from homology"/>
<dbReference type="RefSeq" id="WP_057753820.1">
    <property type="nucleotide sequence ID" value="NZ_JQBP01000001.1"/>
</dbReference>
<feature type="region of interest" description="Disordered" evidence="5">
    <location>
        <begin position="464"/>
        <end position="527"/>
    </location>
</feature>
<keyword evidence="3" id="KW-0547">Nucleotide-binding</keyword>